<evidence type="ECO:0000313" key="7">
    <source>
        <dbReference type="Proteomes" id="UP000032247"/>
    </source>
</evidence>
<protein>
    <submittedName>
        <fullName evidence="5 6">Glucose-1-phosphate adenylyltransferase</fullName>
        <ecNumber evidence="6">2.7.7.27</ecNumber>
    </submittedName>
</protein>
<keyword evidence="5" id="KW-0548">Nucleotidyltransferase</keyword>
<name>A0A0D1IVX6_BACIU</name>
<evidence type="ECO:0000256" key="2">
    <source>
        <dbReference type="ARBA" id="ARBA00023056"/>
    </source>
</evidence>
<dbReference type="STRING" id="483913.AN935_15465"/>
<evidence type="ECO:0000313" key="5">
    <source>
        <dbReference type="EMBL" id="KIU13528.1"/>
    </source>
</evidence>
<gene>
    <name evidence="6" type="primary">glgD</name>
    <name evidence="6" type="ORF">P5633_08630</name>
    <name evidence="5" type="ORF">SC09_Contig17orf00810</name>
</gene>
<feature type="domain" description="Glucose-1-phosphate adenylyltransferase/Bifunctional protein GlmU-like C-terminal hexapeptide" evidence="4">
    <location>
        <begin position="250"/>
        <end position="319"/>
    </location>
</feature>
<dbReference type="PANTHER" id="PTHR43523:SF6">
    <property type="entry name" value="GLYCOGEN BIOSYNTHESIS PROTEIN GLGD"/>
    <property type="match status" value="1"/>
</dbReference>
<dbReference type="GO" id="GO:0005978">
    <property type="term" value="P:glycogen biosynthetic process"/>
    <property type="evidence" value="ECO:0007669"/>
    <property type="project" value="UniProtKB-KW"/>
</dbReference>
<reference evidence="6" key="2">
    <citation type="submission" date="2023-03" db="EMBL/GenBank/DDBJ databases">
        <title>Complete genome sequences of 52 Bacillus and Priestia strains isolated from West-African fermentations and 26 reference strains from the DSMZ collection.</title>
        <authorList>
            <person name="Wiedenbein E.S."/>
            <person name="Canoy T.S."/>
            <person name="Hui Y."/>
            <person name="Parkouda C."/>
            <person name="Dawende C."/>
            <person name="Ametefe E."/>
            <person name="Jespersen L."/>
            <person name="Nielsen D.S."/>
        </authorList>
    </citation>
    <scope>NUCLEOTIDE SEQUENCE</scope>
    <source>
        <strain evidence="6">PRO56</strain>
    </source>
</reference>
<dbReference type="EMBL" id="CP120576">
    <property type="protein sequence ID" value="WEY86139.1"/>
    <property type="molecule type" value="Genomic_DNA"/>
</dbReference>
<dbReference type="RefSeq" id="WP_080286227.1">
    <property type="nucleotide sequence ID" value="NZ_BSEE01000001.1"/>
</dbReference>
<dbReference type="Pfam" id="PF24894">
    <property type="entry name" value="Hexapep_GlmU"/>
    <property type="match status" value="1"/>
</dbReference>
<dbReference type="Gene3D" id="2.160.10.10">
    <property type="entry name" value="Hexapeptide repeat proteins"/>
    <property type="match status" value="1"/>
</dbReference>
<dbReference type="CDD" id="cd04651">
    <property type="entry name" value="LbH_G1P_AT_C"/>
    <property type="match status" value="1"/>
</dbReference>
<dbReference type="Proteomes" id="UP000032247">
    <property type="component" value="Unassembled WGS sequence"/>
</dbReference>
<dbReference type="SUPFAM" id="SSF53448">
    <property type="entry name" value="Nucleotide-diphospho-sugar transferases"/>
    <property type="match status" value="1"/>
</dbReference>
<organism evidence="5 7">
    <name type="scientific">Bacillus subtilis</name>
    <dbReference type="NCBI Taxonomy" id="1423"/>
    <lineage>
        <taxon>Bacteria</taxon>
        <taxon>Bacillati</taxon>
        <taxon>Bacillota</taxon>
        <taxon>Bacilli</taxon>
        <taxon>Bacillales</taxon>
        <taxon>Bacillaceae</taxon>
        <taxon>Bacillus</taxon>
    </lineage>
</organism>
<dbReference type="Pfam" id="PF00483">
    <property type="entry name" value="NTP_transferase"/>
    <property type="match status" value="1"/>
</dbReference>
<dbReference type="PANTHER" id="PTHR43523">
    <property type="entry name" value="GLUCOSE-1-PHOSPHATE ADENYLYLTRANSFERASE-RELATED"/>
    <property type="match status" value="1"/>
</dbReference>
<evidence type="ECO:0000313" key="6">
    <source>
        <dbReference type="EMBL" id="WEY86139.1"/>
    </source>
</evidence>
<dbReference type="InterPro" id="IPR011832">
    <property type="entry name" value="GlgDAde_trans"/>
</dbReference>
<dbReference type="SUPFAM" id="SSF51161">
    <property type="entry name" value="Trimeric LpxA-like enzymes"/>
    <property type="match status" value="1"/>
</dbReference>
<dbReference type="GO" id="GO:0008878">
    <property type="term" value="F:glucose-1-phosphate adenylyltransferase activity"/>
    <property type="evidence" value="ECO:0007669"/>
    <property type="project" value="UniProtKB-EC"/>
</dbReference>
<evidence type="ECO:0000259" key="3">
    <source>
        <dbReference type="Pfam" id="PF00483"/>
    </source>
</evidence>
<dbReference type="InterPro" id="IPR005835">
    <property type="entry name" value="NTP_transferase_dom"/>
</dbReference>
<keyword evidence="5" id="KW-0808">Transferase</keyword>
<dbReference type="EC" id="2.7.7.27" evidence="6"/>
<proteinExistence type="inferred from homology"/>
<feature type="domain" description="Nucleotidyl transferase" evidence="3">
    <location>
        <begin position="19"/>
        <end position="148"/>
    </location>
</feature>
<sequence>MFNNQMLGVIDETTYKHSLQDLTAQRSLGAIPFAGRYRLIDFMLSNMVNADIRSVAIFPKYRYRSLMDHLGAGKEWDLHRKKDGLFFFPSPHLHHEYDEFGSFRQFSDHLDYFHRSTQQYAVISNSHTVCNIQFQYVLKRHQEVGCDVTEVFQDGQSLQIYIMSTTLLKDLIYGHSEKGYKTIQEAVEKESSALTICPYEYSGYAAVIDSVEKYYTHSMELIQPRFWQQVFLPQQPIYTKVKDEPPTKYGKHSTVKNSLVANGCVLEGEVENCILFRAVHVGKGTKLKNCIIMQKTQIGEDCLLEQVISDKDVKIGKATEAAGTADQPLVLRKGLVQGELMNS</sequence>
<dbReference type="InterPro" id="IPR029044">
    <property type="entry name" value="Nucleotide-diphossugar_trans"/>
</dbReference>
<accession>A0A0D1IVX6</accession>
<evidence type="ECO:0000256" key="1">
    <source>
        <dbReference type="ARBA" id="ARBA00010443"/>
    </source>
</evidence>
<dbReference type="InterPro" id="IPR056818">
    <property type="entry name" value="GlmU/GlgC-like_hexapep"/>
</dbReference>
<dbReference type="PATRIC" id="fig|1423.173.peg.647"/>
<evidence type="ECO:0000259" key="4">
    <source>
        <dbReference type="Pfam" id="PF24894"/>
    </source>
</evidence>
<dbReference type="InterPro" id="IPR011831">
    <property type="entry name" value="ADP-Glc_PPase"/>
</dbReference>
<dbReference type="CDD" id="cd02508">
    <property type="entry name" value="ADP_Glucose_PP"/>
    <property type="match status" value="1"/>
</dbReference>
<dbReference type="EMBL" id="JXBC01000001">
    <property type="protein sequence ID" value="KIU13528.1"/>
    <property type="molecule type" value="Genomic_DNA"/>
</dbReference>
<dbReference type="Gene3D" id="3.90.550.10">
    <property type="entry name" value="Spore Coat Polysaccharide Biosynthesis Protein SpsA, Chain A"/>
    <property type="match status" value="1"/>
</dbReference>
<comment type="similarity">
    <text evidence="1">Belongs to the bacterial/plant glucose-1-phosphate adenylyltransferase family.</text>
</comment>
<dbReference type="NCBIfam" id="TIGR02092">
    <property type="entry name" value="glgD"/>
    <property type="match status" value="1"/>
</dbReference>
<keyword evidence="2" id="KW-0320">Glycogen biosynthesis</keyword>
<reference evidence="5 7" key="1">
    <citation type="submission" date="2014-12" db="EMBL/GenBank/DDBJ databases">
        <title>Comparative genome analysis of Bacillus coagulans HM-08, Clostridium butyricum HM-68, Bacillus subtilis HM-66 and Bacillus licheniformis BL-09.</title>
        <authorList>
            <person name="Zhang H."/>
        </authorList>
    </citation>
    <scope>NUCLEOTIDE SEQUENCE [LARGE SCALE GENOMIC DNA]</scope>
    <source>
        <strain evidence="5 7">HM-66</strain>
    </source>
</reference>
<dbReference type="AlphaFoldDB" id="A0A0D1IVX6"/>
<dbReference type="InterPro" id="IPR011004">
    <property type="entry name" value="Trimer_LpxA-like_sf"/>
</dbReference>